<keyword evidence="7" id="KW-1185">Reference proteome</keyword>
<dbReference type="PROSITE" id="PS00955">
    <property type="entry name" value="IGP_DEHYDRATASE_2"/>
    <property type="match status" value="1"/>
</dbReference>
<evidence type="ECO:0000313" key="7">
    <source>
        <dbReference type="Proteomes" id="UP000030787"/>
    </source>
</evidence>
<reference evidence="6 7" key="1">
    <citation type="journal article" date="2014" name="Appl. Environ. Microbiol.">
        <title>Comparative Genome Analysis of 'Candidatus Methanoplasma termitum' Indicates a New Mode of Energy Metabolism in the Seventh Order of Methanogens.</title>
        <authorList>
            <person name="Lang K."/>
            <person name="Schuldes J."/>
            <person name="Klingl A."/>
            <person name="Poehlein A."/>
            <person name="Daniel R."/>
            <person name="Brune A."/>
        </authorList>
    </citation>
    <scope>NUCLEOTIDE SEQUENCE [LARGE SCALE GENOMIC DNA]</scope>
    <source>
        <strain evidence="7">Mpt1</strain>
    </source>
</reference>
<accession>A0A0A7LAX3</accession>
<sequence>MTGRAAELERSTRETNVSIKLNIDGAGKFDVKCDVSFLKHMIETFARYGSFDITMKATGDDDHHLIEDVAITLGNVFRKALDDRSIERISTVTIPMDDALVTVSVDIIDRSFADIDCPDQLYHHFLRSFAMSAGITLHVVKIRGFDEHHIIEASFKALGTALRYAVYPRKTELSTKDRPKVK</sequence>
<protein>
    <recommendedName>
        <fullName evidence="5">Imidazoleglycerol-phosphate dehydratase</fullName>
        <shortName evidence="5">IGPD</shortName>
        <ecNumber evidence="5">4.2.1.19</ecNumber>
    </recommendedName>
</protein>
<dbReference type="SUPFAM" id="SSF54211">
    <property type="entry name" value="Ribosomal protein S5 domain 2-like"/>
    <property type="match status" value="2"/>
</dbReference>
<comment type="pathway">
    <text evidence="1 5">Amino-acid biosynthesis; L-histidine biosynthesis; L-histidine from 5-phospho-alpha-D-ribose 1-diphosphate: step 6/9.</text>
</comment>
<organism evidence="6 7">
    <name type="scientific">Candidatus Methanoplasma termitum</name>
    <dbReference type="NCBI Taxonomy" id="1577791"/>
    <lineage>
        <taxon>Archaea</taxon>
        <taxon>Methanobacteriati</taxon>
        <taxon>Thermoplasmatota</taxon>
        <taxon>Thermoplasmata</taxon>
        <taxon>Methanomassiliicoccales</taxon>
        <taxon>Methanomassiliicoccaceae</taxon>
        <taxon>Candidatus Methanoplasma</taxon>
    </lineage>
</organism>
<dbReference type="Pfam" id="PF00475">
    <property type="entry name" value="IGPD"/>
    <property type="match status" value="1"/>
</dbReference>
<dbReference type="HOGENOM" id="CLU_044308_2_0_2"/>
<dbReference type="GO" id="GO:0000105">
    <property type="term" value="P:L-histidine biosynthetic process"/>
    <property type="evidence" value="ECO:0007669"/>
    <property type="project" value="UniProtKB-UniRule"/>
</dbReference>
<dbReference type="HAMAP" id="MF_00076">
    <property type="entry name" value="HisB"/>
    <property type="match status" value="1"/>
</dbReference>
<dbReference type="STRING" id="1577791.Mpt1_c02380"/>
<dbReference type="EMBL" id="CP010070">
    <property type="protein sequence ID" value="AIZ56138.1"/>
    <property type="molecule type" value="Genomic_DNA"/>
</dbReference>
<dbReference type="Gene3D" id="3.30.230.40">
    <property type="entry name" value="Imidazole glycerol phosphate dehydratase, domain 1"/>
    <property type="match status" value="2"/>
</dbReference>
<comment type="subcellular location">
    <subcellularLocation>
        <location evidence="5">Cytoplasm</location>
    </subcellularLocation>
</comment>
<evidence type="ECO:0000256" key="2">
    <source>
        <dbReference type="ARBA" id="ARBA00022605"/>
    </source>
</evidence>
<evidence type="ECO:0000256" key="1">
    <source>
        <dbReference type="ARBA" id="ARBA00005047"/>
    </source>
</evidence>
<comment type="catalytic activity">
    <reaction evidence="5">
        <text>D-erythro-1-(imidazol-4-yl)glycerol 3-phosphate = 3-(imidazol-4-yl)-2-oxopropyl phosphate + H2O</text>
        <dbReference type="Rhea" id="RHEA:11040"/>
        <dbReference type="ChEBI" id="CHEBI:15377"/>
        <dbReference type="ChEBI" id="CHEBI:57766"/>
        <dbReference type="ChEBI" id="CHEBI:58278"/>
        <dbReference type="EC" id="4.2.1.19"/>
    </reaction>
</comment>
<comment type="similarity">
    <text evidence="5">Belongs to the imidazoleglycerol-phosphate dehydratase family.</text>
</comment>
<keyword evidence="4 5" id="KW-0456">Lyase</keyword>
<evidence type="ECO:0000256" key="3">
    <source>
        <dbReference type="ARBA" id="ARBA00023102"/>
    </source>
</evidence>
<evidence type="ECO:0000256" key="4">
    <source>
        <dbReference type="ARBA" id="ARBA00023239"/>
    </source>
</evidence>
<name>A0A0A7LAX3_9ARCH</name>
<dbReference type="InterPro" id="IPR038494">
    <property type="entry name" value="IGPD_sf"/>
</dbReference>
<dbReference type="RefSeq" id="WP_048111493.1">
    <property type="nucleotide sequence ID" value="NZ_CP010070.1"/>
</dbReference>
<dbReference type="InterPro" id="IPR020568">
    <property type="entry name" value="Ribosomal_Su5_D2-typ_SF"/>
</dbReference>
<dbReference type="FunFam" id="3.30.230.40:FF:000003">
    <property type="entry name" value="Imidazoleglycerol-phosphate dehydratase HisB"/>
    <property type="match status" value="1"/>
</dbReference>
<proteinExistence type="inferred from homology"/>
<dbReference type="Proteomes" id="UP000030787">
    <property type="component" value="Chromosome"/>
</dbReference>
<dbReference type="GO" id="GO:0005737">
    <property type="term" value="C:cytoplasm"/>
    <property type="evidence" value="ECO:0007669"/>
    <property type="project" value="UniProtKB-SubCell"/>
</dbReference>
<dbReference type="InterPro" id="IPR020565">
    <property type="entry name" value="ImidazoleglycerP_deHydtase_CS"/>
</dbReference>
<dbReference type="EC" id="4.2.1.19" evidence="5"/>
<dbReference type="KEGG" id="mear:Mpt1_c02380"/>
<dbReference type="GeneID" id="24817911"/>
<evidence type="ECO:0000313" key="6">
    <source>
        <dbReference type="EMBL" id="AIZ56138.1"/>
    </source>
</evidence>
<dbReference type="PANTHER" id="PTHR23133:SF2">
    <property type="entry name" value="IMIDAZOLEGLYCEROL-PHOSPHATE DEHYDRATASE"/>
    <property type="match status" value="1"/>
</dbReference>
<gene>
    <name evidence="5 6" type="primary">hisB</name>
    <name evidence="6" type="ORF">Mpt1_c02380</name>
</gene>
<keyword evidence="2 5" id="KW-0028">Amino-acid biosynthesis</keyword>
<dbReference type="OrthoDB" id="103579at2157"/>
<dbReference type="AlphaFoldDB" id="A0A0A7LAX3"/>
<evidence type="ECO:0000256" key="5">
    <source>
        <dbReference type="HAMAP-Rule" id="MF_00076"/>
    </source>
</evidence>
<keyword evidence="5" id="KW-0963">Cytoplasm</keyword>
<dbReference type="InterPro" id="IPR000807">
    <property type="entry name" value="ImidazoleglycerolP_deHydtase"/>
</dbReference>
<dbReference type="PANTHER" id="PTHR23133">
    <property type="entry name" value="IMIDAZOLEGLYCEROL-PHOSPHATE DEHYDRATASE HIS7"/>
    <property type="match status" value="1"/>
</dbReference>
<dbReference type="GO" id="GO:0004424">
    <property type="term" value="F:imidazoleglycerol-phosphate dehydratase activity"/>
    <property type="evidence" value="ECO:0007669"/>
    <property type="project" value="UniProtKB-UniRule"/>
</dbReference>
<keyword evidence="3 5" id="KW-0368">Histidine biosynthesis</keyword>
<dbReference type="UniPathway" id="UPA00031">
    <property type="reaction ID" value="UER00011"/>
</dbReference>